<feature type="signal peptide" evidence="1">
    <location>
        <begin position="1"/>
        <end position="19"/>
    </location>
</feature>
<evidence type="ECO:0000259" key="2">
    <source>
        <dbReference type="Pfam" id="PF03886"/>
    </source>
</evidence>
<dbReference type="OrthoDB" id="8445211at2"/>
<protein>
    <submittedName>
        <fullName evidence="3">ABC transporter</fullName>
    </submittedName>
</protein>
<dbReference type="AlphaFoldDB" id="A0A2N3PUA3"/>
<comment type="caution">
    <text evidence="3">The sequence shown here is derived from an EMBL/GenBank/DDBJ whole genome shotgun (WGS) entry which is preliminary data.</text>
</comment>
<feature type="chain" id="PRO_5014814032" evidence="1">
    <location>
        <begin position="20"/>
        <end position="199"/>
    </location>
</feature>
<proteinExistence type="predicted"/>
<sequence>MTRVILALALLLPLGGCFGGGAPSDQFYRLAVPAPVVSPSPILPGVVEVGRFAAEGLTGERALLYSYRDKPDQVARYGYHLWVEAPPVLLQNQLVRLLRETRAASTVVTADLRVPPDILIEGRLRRFEQLVGAAPSVVVEMDLGVIRVRGGGLLLLRNYRVEKPMVGDQPADAVVAFQGAVGEVFGHFLADLAEKTEIR</sequence>
<evidence type="ECO:0000313" key="4">
    <source>
        <dbReference type="Proteomes" id="UP000233293"/>
    </source>
</evidence>
<dbReference type="SUPFAM" id="SSF159594">
    <property type="entry name" value="XCC0632-like"/>
    <property type="match status" value="1"/>
</dbReference>
<accession>A0A2N3PUA3</accession>
<reference evidence="4" key="1">
    <citation type="submission" date="2017-12" db="EMBL/GenBank/DDBJ databases">
        <title>Draft genome sequence of Telmatospirillum siberiense 26-4b1T, an acidotolerant peatland alphaproteobacterium potentially involved in sulfur cycling.</title>
        <authorList>
            <person name="Hausmann B."/>
            <person name="Pjevac P."/>
            <person name="Schreck K."/>
            <person name="Herbold C.W."/>
            <person name="Daims H."/>
            <person name="Wagner M."/>
            <person name="Pester M."/>
            <person name="Loy A."/>
        </authorList>
    </citation>
    <scope>NUCLEOTIDE SEQUENCE [LARGE SCALE GENOMIC DNA]</scope>
    <source>
        <strain evidence="4">26-4b1</strain>
    </source>
</reference>
<gene>
    <name evidence="3" type="ORF">CWS72_14060</name>
</gene>
<keyword evidence="4" id="KW-1185">Reference proteome</keyword>
<evidence type="ECO:0000313" key="3">
    <source>
        <dbReference type="EMBL" id="PKU23983.1"/>
    </source>
</evidence>
<organism evidence="3 4">
    <name type="scientific">Telmatospirillum siberiense</name>
    <dbReference type="NCBI Taxonomy" id="382514"/>
    <lineage>
        <taxon>Bacteria</taxon>
        <taxon>Pseudomonadati</taxon>
        <taxon>Pseudomonadota</taxon>
        <taxon>Alphaproteobacteria</taxon>
        <taxon>Rhodospirillales</taxon>
        <taxon>Rhodospirillaceae</taxon>
        <taxon>Telmatospirillum</taxon>
    </lineage>
</organism>
<dbReference type="Pfam" id="PF03886">
    <property type="entry name" value="ABC_trans_aux"/>
    <property type="match status" value="1"/>
</dbReference>
<feature type="domain" description="ABC-type transport auxiliary lipoprotein component" evidence="2">
    <location>
        <begin position="28"/>
        <end position="184"/>
    </location>
</feature>
<dbReference type="Gene3D" id="3.40.50.10610">
    <property type="entry name" value="ABC-type transport auxiliary lipoprotein component"/>
    <property type="match status" value="1"/>
</dbReference>
<name>A0A2N3PUA3_9PROT</name>
<evidence type="ECO:0000256" key="1">
    <source>
        <dbReference type="SAM" id="SignalP"/>
    </source>
</evidence>
<dbReference type="Proteomes" id="UP000233293">
    <property type="component" value="Unassembled WGS sequence"/>
</dbReference>
<keyword evidence="1" id="KW-0732">Signal</keyword>
<dbReference type="RefSeq" id="WP_101251244.1">
    <property type="nucleotide sequence ID" value="NZ_PIUM01000015.1"/>
</dbReference>
<dbReference type="InterPro" id="IPR005586">
    <property type="entry name" value="ABC_trans_aux"/>
</dbReference>
<dbReference type="EMBL" id="PIUM01000015">
    <property type="protein sequence ID" value="PKU23983.1"/>
    <property type="molecule type" value="Genomic_DNA"/>
</dbReference>